<comment type="caution">
    <text evidence="8">The sequence shown here is derived from an EMBL/GenBank/DDBJ whole genome shotgun (WGS) entry which is preliminary data.</text>
</comment>
<evidence type="ECO:0000256" key="2">
    <source>
        <dbReference type="ARBA" id="ARBA00006178"/>
    </source>
</evidence>
<dbReference type="Pfam" id="PF05236">
    <property type="entry name" value="TAF4"/>
    <property type="match status" value="1"/>
</dbReference>
<dbReference type="Gene3D" id="1.20.120.1110">
    <property type="entry name" value="TAFH/NHR1 domain"/>
    <property type="match status" value="1"/>
</dbReference>
<proteinExistence type="inferred from homology"/>
<evidence type="ECO:0000313" key="9">
    <source>
        <dbReference type="Proteomes" id="UP001148018"/>
    </source>
</evidence>
<name>A0A9Q0DSC2_9TELE</name>
<feature type="compositionally biased region" description="Polar residues" evidence="6">
    <location>
        <begin position="121"/>
        <end position="132"/>
    </location>
</feature>
<dbReference type="PROSITE" id="PS51119">
    <property type="entry name" value="TAFH"/>
    <property type="match status" value="1"/>
</dbReference>
<dbReference type="InterPro" id="IPR003894">
    <property type="entry name" value="TAFH_NHR1"/>
</dbReference>
<feature type="compositionally biased region" description="Polar residues" evidence="6">
    <location>
        <begin position="171"/>
        <end position="180"/>
    </location>
</feature>
<keyword evidence="4" id="KW-0804">Transcription</keyword>
<feature type="domain" description="TAFH" evidence="7">
    <location>
        <begin position="479"/>
        <end position="576"/>
    </location>
</feature>
<evidence type="ECO:0000256" key="1">
    <source>
        <dbReference type="ARBA" id="ARBA00004123"/>
    </source>
</evidence>
<feature type="compositionally biased region" description="Basic residues" evidence="6">
    <location>
        <begin position="191"/>
        <end position="208"/>
    </location>
</feature>
<feature type="compositionally biased region" description="Low complexity" evidence="6">
    <location>
        <begin position="103"/>
        <end position="114"/>
    </location>
</feature>
<protein>
    <recommendedName>
        <fullName evidence="7">TAFH domain-containing protein</fullName>
    </recommendedName>
</protein>
<feature type="compositionally biased region" description="Low complexity" evidence="6">
    <location>
        <begin position="133"/>
        <end position="163"/>
    </location>
</feature>
<keyword evidence="9" id="KW-1185">Reference proteome</keyword>
<sequence length="819" mass="86602">MAGDCDPLEDLLLFSSSSEVDEEALSDLVGSLESQLSAHPEEHKGHDDDGSTTGTPNHHLGNTLPALQVGITTTTLEQQQQHGRHEAALLHRETNCKEDMSSEKFSPSSSSTSSPLEDGSVVSSVAQREAANSSGGSSSPSRRETSITTSTTSGGTTLVSISTAARDPPMVTTTMGSSGPTRHPAPPPPPSRRHPRRRRMSPRRRHHSPPPPRRLPKRSASIGAKSWTGGAVCTRRTRSGGAASAPDLVISPSGATCAGAANSSPVVTTTTTTTSPPPPCINTVSKASVPAGRWSSSGALDRGTPTIALLRLPSHIVASMAQNGHAPPASAALGQRGPHRRKWNFNWANDSAAHTLEPGPTLSPRWALPPAGAGCPPSFPGRNSAADCMVLVRTDLGQLVMVPQQALAQAQAQDSLSPRPATPTTGPSFRLVTPQIGAPPSACHSPPLSPEGPPLPPSFHSQGPRGSGLGGPVASQEMQENVKMCKNFLATLIKLASHNSPLPDTSRNVKGLVQDLLDAKIEPEEFTSRLQSELKSSPQPYLVPFLKKSLPALRLSLLSSQYSIQSPHQGVKPASPPGPPLGPPGPHVGGPAVRGHHPNCVGPAMGHTAAVLGAVRRGRVVGEGWVRRGRVVGEGWVRRGRVVEEGWVRRGRVVGEGWVRRGRVVGEGWVRRERVVGEGWVRRGRVVGEGWVRTGRVVGEGWVRRGKEACLGDLFECPWSSHLGVVEPQAGRSPVGLGPPVSGNQKNKPNDPGGGSFREDDDIDDVASMAGVNLTEESARILATHSELVGTHIRWCKDEVFLHPGLLHQRILQTGEARR</sequence>
<feature type="compositionally biased region" description="Basic and acidic residues" evidence="6">
    <location>
        <begin position="39"/>
        <end position="49"/>
    </location>
</feature>
<reference evidence="8" key="1">
    <citation type="submission" date="2022-07" db="EMBL/GenBank/DDBJ databases">
        <title>Chromosome-level genome of Muraenolepis orangiensis.</title>
        <authorList>
            <person name="Kim J."/>
        </authorList>
    </citation>
    <scope>NUCLEOTIDE SEQUENCE</scope>
    <source>
        <strain evidence="8">KU_S4_2022</strain>
        <tissue evidence="8">Muscle</tissue>
    </source>
</reference>
<accession>A0A9Q0DSC2</accession>
<dbReference type="InterPro" id="IPR045144">
    <property type="entry name" value="TAF4"/>
</dbReference>
<feature type="region of interest" description="Disordered" evidence="6">
    <location>
        <begin position="730"/>
        <end position="762"/>
    </location>
</feature>
<evidence type="ECO:0000256" key="5">
    <source>
        <dbReference type="ARBA" id="ARBA00023242"/>
    </source>
</evidence>
<dbReference type="PANTHER" id="PTHR15138">
    <property type="entry name" value="TRANSCRIPTION INITIATION FACTOR TFIID SUBUNIT 4"/>
    <property type="match status" value="1"/>
</dbReference>
<organism evidence="8 9">
    <name type="scientific">Muraenolepis orangiensis</name>
    <name type="common">Patagonian moray cod</name>
    <dbReference type="NCBI Taxonomy" id="630683"/>
    <lineage>
        <taxon>Eukaryota</taxon>
        <taxon>Metazoa</taxon>
        <taxon>Chordata</taxon>
        <taxon>Craniata</taxon>
        <taxon>Vertebrata</taxon>
        <taxon>Euteleostomi</taxon>
        <taxon>Actinopterygii</taxon>
        <taxon>Neopterygii</taxon>
        <taxon>Teleostei</taxon>
        <taxon>Neoteleostei</taxon>
        <taxon>Acanthomorphata</taxon>
        <taxon>Zeiogadaria</taxon>
        <taxon>Gadariae</taxon>
        <taxon>Gadiformes</taxon>
        <taxon>Muraenolepidoidei</taxon>
        <taxon>Muraenolepididae</taxon>
        <taxon>Muraenolepis</taxon>
    </lineage>
</organism>
<keyword evidence="3" id="KW-0805">Transcription regulation</keyword>
<evidence type="ECO:0000259" key="7">
    <source>
        <dbReference type="PROSITE" id="PS51119"/>
    </source>
</evidence>
<keyword evidence="5" id="KW-0539">Nucleus</keyword>
<dbReference type="OrthoDB" id="21060at2759"/>
<feature type="region of interest" description="Disordered" evidence="6">
    <location>
        <begin position="566"/>
        <end position="592"/>
    </location>
</feature>
<dbReference type="GO" id="GO:0016251">
    <property type="term" value="F:RNA polymerase II general transcription initiation factor activity"/>
    <property type="evidence" value="ECO:0007669"/>
    <property type="project" value="TreeGrafter"/>
</dbReference>
<feature type="compositionally biased region" description="Basic and acidic residues" evidence="6">
    <location>
        <begin position="83"/>
        <end position="102"/>
    </location>
</feature>
<feature type="region of interest" description="Disordered" evidence="6">
    <location>
        <begin position="410"/>
        <end position="473"/>
    </location>
</feature>
<feature type="compositionally biased region" description="Polar residues" evidence="6">
    <location>
        <begin position="70"/>
        <end position="81"/>
    </location>
</feature>
<dbReference type="PANTHER" id="PTHR15138:SF22">
    <property type="entry name" value="TAFH DOMAIN-CONTAINING PROTEIN"/>
    <property type="match status" value="1"/>
</dbReference>
<dbReference type="GO" id="GO:0003677">
    <property type="term" value="F:DNA binding"/>
    <property type="evidence" value="ECO:0007669"/>
    <property type="project" value="TreeGrafter"/>
</dbReference>
<dbReference type="GO" id="GO:0005669">
    <property type="term" value="C:transcription factor TFIID complex"/>
    <property type="evidence" value="ECO:0007669"/>
    <property type="project" value="InterPro"/>
</dbReference>
<comment type="similarity">
    <text evidence="2">Belongs to the TAF4 family.</text>
</comment>
<dbReference type="GO" id="GO:0006367">
    <property type="term" value="P:transcription initiation at RNA polymerase II promoter"/>
    <property type="evidence" value="ECO:0007669"/>
    <property type="project" value="TreeGrafter"/>
</dbReference>
<evidence type="ECO:0000256" key="6">
    <source>
        <dbReference type="SAM" id="MobiDB-lite"/>
    </source>
</evidence>
<dbReference type="Proteomes" id="UP001148018">
    <property type="component" value="Unassembled WGS sequence"/>
</dbReference>
<feature type="region of interest" description="Disordered" evidence="6">
    <location>
        <begin position="19"/>
        <end position="246"/>
    </location>
</feature>
<feature type="compositionally biased region" description="Pro residues" evidence="6">
    <location>
        <begin position="574"/>
        <end position="586"/>
    </location>
</feature>
<feature type="compositionally biased region" description="Pro residues" evidence="6">
    <location>
        <begin position="447"/>
        <end position="457"/>
    </location>
</feature>
<dbReference type="AlphaFoldDB" id="A0A9Q0DSC2"/>
<dbReference type="SUPFAM" id="SSF158553">
    <property type="entry name" value="TAFH domain-like"/>
    <property type="match status" value="1"/>
</dbReference>
<comment type="subcellular location">
    <subcellularLocation>
        <location evidence="1">Nucleus</location>
    </subcellularLocation>
</comment>
<dbReference type="GO" id="GO:0006355">
    <property type="term" value="P:regulation of DNA-templated transcription"/>
    <property type="evidence" value="ECO:0007669"/>
    <property type="project" value="UniProtKB-ARBA"/>
</dbReference>
<dbReference type="InterPro" id="IPR037249">
    <property type="entry name" value="TAFH/NHR1_dom_sf"/>
</dbReference>
<evidence type="ECO:0000256" key="3">
    <source>
        <dbReference type="ARBA" id="ARBA00023015"/>
    </source>
</evidence>
<dbReference type="SMART" id="SM00549">
    <property type="entry name" value="TAFH"/>
    <property type="match status" value="1"/>
</dbReference>
<evidence type="ECO:0000313" key="8">
    <source>
        <dbReference type="EMBL" id="KAJ3593639.1"/>
    </source>
</evidence>
<evidence type="ECO:0000256" key="4">
    <source>
        <dbReference type="ARBA" id="ARBA00023163"/>
    </source>
</evidence>
<dbReference type="InterPro" id="IPR007900">
    <property type="entry name" value="TAF4_C"/>
</dbReference>
<gene>
    <name evidence="8" type="ORF">NHX12_005973</name>
</gene>
<dbReference type="Pfam" id="PF07531">
    <property type="entry name" value="TAFH"/>
    <property type="match status" value="1"/>
</dbReference>
<dbReference type="EMBL" id="JANIIK010000112">
    <property type="protein sequence ID" value="KAJ3593639.1"/>
    <property type="molecule type" value="Genomic_DNA"/>
</dbReference>